<organism evidence="1 2">
    <name type="scientific">Eumeta variegata</name>
    <name type="common">Bagworm moth</name>
    <name type="synonym">Eumeta japonica</name>
    <dbReference type="NCBI Taxonomy" id="151549"/>
    <lineage>
        <taxon>Eukaryota</taxon>
        <taxon>Metazoa</taxon>
        <taxon>Ecdysozoa</taxon>
        <taxon>Arthropoda</taxon>
        <taxon>Hexapoda</taxon>
        <taxon>Insecta</taxon>
        <taxon>Pterygota</taxon>
        <taxon>Neoptera</taxon>
        <taxon>Endopterygota</taxon>
        <taxon>Lepidoptera</taxon>
        <taxon>Glossata</taxon>
        <taxon>Ditrysia</taxon>
        <taxon>Tineoidea</taxon>
        <taxon>Psychidae</taxon>
        <taxon>Oiketicinae</taxon>
        <taxon>Eumeta</taxon>
    </lineage>
</organism>
<gene>
    <name evidence="1" type="ORF">EVAR_81089_1</name>
</gene>
<keyword evidence="2" id="KW-1185">Reference proteome</keyword>
<evidence type="ECO:0000313" key="2">
    <source>
        <dbReference type="Proteomes" id="UP000299102"/>
    </source>
</evidence>
<sequence length="194" mass="21382">MAALFSDNSQIISYKLLYYKLLSNKVPTEPAGGGAGAGGVDVNPISVLRHASRHTIELNKERNRETLEYLTAIGSRFDVKDEPRSGRLVTDKVDAISEKVEQDWHISSYNYFGSFNTAETLGGTFVEMSSQPHSLTRSHAVSGCVQPLSLFYSDASADGVEERSLVPRSRSHARLRRNVTMSHAFSCVPLAFDL</sequence>
<comment type="caution">
    <text evidence="1">The sequence shown here is derived from an EMBL/GenBank/DDBJ whole genome shotgun (WGS) entry which is preliminary data.</text>
</comment>
<accession>A0A4C1T8K4</accession>
<proteinExistence type="predicted"/>
<protein>
    <submittedName>
        <fullName evidence="1">Uncharacterized protein</fullName>
    </submittedName>
</protein>
<evidence type="ECO:0000313" key="1">
    <source>
        <dbReference type="EMBL" id="GBP09818.1"/>
    </source>
</evidence>
<dbReference type="Proteomes" id="UP000299102">
    <property type="component" value="Unassembled WGS sequence"/>
</dbReference>
<dbReference type="AlphaFoldDB" id="A0A4C1T8K4"/>
<reference evidence="1 2" key="1">
    <citation type="journal article" date="2019" name="Commun. Biol.">
        <title>The bagworm genome reveals a unique fibroin gene that provides high tensile strength.</title>
        <authorList>
            <person name="Kono N."/>
            <person name="Nakamura H."/>
            <person name="Ohtoshi R."/>
            <person name="Tomita M."/>
            <person name="Numata K."/>
            <person name="Arakawa K."/>
        </authorList>
    </citation>
    <scope>NUCLEOTIDE SEQUENCE [LARGE SCALE GENOMIC DNA]</scope>
</reference>
<name>A0A4C1T8K4_EUMVA</name>
<dbReference type="OrthoDB" id="10070851at2759"/>
<dbReference type="EMBL" id="BGZK01000037">
    <property type="protein sequence ID" value="GBP09818.1"/>
    <property type="molecule type" value="Genomic_DNA"/>
</dbReference>